<evidence type="ECO:0000256" key="15">
    <source>
        <dbReference type="SAM" id="Phobius"/>
    </source>
</evidence>
<dbReference type="SUPFAM" id="SSF48264">
    <property type="entry name" value="Cytochrome P450"/>
    <property type="match status" value="1"/>
</dbReference>
<evidence type="ECO:0000313" key="17">
    <source>
        <dbReference type="Proteomes" id="UP000694569"/>
    </source>
</evidence>
<evidence type="ECO:0000256" key="3">
    <source>
        <dbReference type="ARBA" id="ARBA00004586"/>
    </source>
</evidence>
<name>A0A8C5WI01_9ANUR</name>
<keyword evidence="12 15" id="KW-0472">Membrane</keyword>
<accession>A0A8C5WI01</accession>
<comment type="subcellular location">
    <subcellularLocation>
        <location evidence="3">Endoplasmic reticulum membrane</location>
    </subcellularLocation>
    <subcellularLocation>
        <location evidence="2">Microsome membrane</location>
    </subcellularLocation>
</comment>
<evidence type="ECO:0000256" key="7">
    <source>
        <dbReference type="ARBA" id="ARBA00022824"/>
    </source>
</evidence>
<keyword evidence="11 14" id="KW-0503">Monooxygenase</keyword>
<evidence type="ECO:0000256" key="11">
    <source>
        <dbReference type="ARBA" id="ARBA00023033"/>
    </source>
</evidence>
<dbReference type="OrthoDB" id="2789670at2759"/>
<keyword evidence="6 13" id="KW-0479">Metal-binding</keyword>
<feature type="transmembrane region" description="Helical" evidence="15">
    <location>
        <begin position="6"/>
        <end position="24"/>
    </location>
</feature>
<proteinExistence type="inferred from homology"/>
<keyword evidence="9 14" id="KW-0560">Oxidoreductase</keyword>
<evidence type="ECO:0000313" key="16">
    <source>
        <dbReference type="Ensembl" id="ENSLLEP00000039457.1"/>
    </source>
</evidence>
<sequence length="497" mass="57020">MALGLVGTFLVVSCISLLLYLIIWRDKMKKENLPPGPRPLPLLGNMHQLILKEMPQFALKLGETYGPVYMLHLPGQCSVVFIGCDAVKEILLDHDDAILDRLNFELFNLVFEKTGVIMTNGEQWKTMRRFSLTTLRNFGMGKRSTEERIQEEARALAEEFGKSKDAPFDPIHLLGQAVSNVICSVVFGERFDYEDDDFKDLLENLRGLNKLLTSKVGQVLQFAPNLLRRLPGPHQEMIGTVNRLKEFLRNIVRTHRETLDPNCPRDLTDCFLMKMEEEKNNPSTEFHEENLLGTIRDLFFAGTDTSSLTLRYGFLLMLKYPEIQEKVYREIDQVIGQDRCPSVEDRIKMPYTDAVIHEIQRFGDIIPAGLPRVTTRDITFRGYNIYKGTMIVPMLTSVLKDPKYFKNPAQFDPGHFLDDTGSFKKNDAFMPFSAGKRVCVGEGLARMEIFLFFTTILQRFTLKPTMDTKDIDTTPEPSTNGSRPRHYEMYAVPRSEF</sequence>
<evidence type="ECO:0000256" key="8">
    <source>
        <dbReference type="ARBA" id="ARBA00022848"/>
    </source>
</evidence>
<evidence type="ECO:0000256" key="6">
    <source>
        <dbReference type="ARBA" id="ARBA00022723"/>
    </source>
</evidence>
<dbReference type="InterPro" id="IPR017972">
    <property type="entry name" value="Cyt_P450_CS"/>
</dbReference>
<dbReference type="PRINTS" id="PR01684">
    <property type="entry name" value="EP450ICYP2A"/>
</dbReference>
<dbReference type="InterPro" id="IPR008067">
    <property type="entry name" value="Cyt_P450_E_grp-I_CYP2A-like"/>
</dbReference>
<dbReference type="InterPro" id="IPR001128">
    <property type="entry name" value="Cyt_P450"/>
</dbReference>
<dbReference type="Pfam" id="PF00067">
    <property type="entry name" value="p450"/>
    <property type="match status" value="1"/>
</dbReference>
<dbReference type="Gene3D" id="1.10.630.10">
    <property type="entry name" value="Cytochrome P450"/>
    <property type="match status" value="1"/>
</dbReference>
<keyword evidence="10 13" id="KW-0408">Iron</keyword>
<dbReference type="GO" id="GO:0006805">
    <property type="term" value="P:xenobiotic metabolic process"/>
    <property type="evidence" value="ECO:0007669"/>
    <property type="project" value="TreeGrafter"/>
</dbReference>
<evidence type="ECO:0000256" key="5">
    <source>
        <dbReference type="ARBA" id="ARBA00022617"/>
    </source>
</evidence>
<keyword evidence="15" id="KW-0812">Transmembrane</keyword>
<evidence type="ECO:0000256" key="12">
    <source>
        <dbReference type="ARBA" id="ARBA00023136"/>
    </source>
</evidence>
<evidence type="ECO:0000256" key="9">
    <source>
        <dbReference type="ARBA" id="ARBA00023002"/>
    </source>
</evidence>
<dbReference type="PROSITE" id="PS00086">
    <property type="entry name" value="CYTOCHROME_P450"/>
    <property type="match status" value="1"/>
</dbReference>
<reference evidence="16" key="1">
    <citation type="submission" date="2025-08" db="UniProtKB">
        <authorList>
            <consortium name="Ensembl"/>
        </authorList>
    </citation>
    <scope>IDENTIFICATION</scope>
</reference>
<dbReference type="GeneTree" id="ENSGT00940000155736"/>
<dbReference type="GO" id="GO:0016712">
    <property type="term" value="F:oxidoreductase activity, acting on paired donors, with incorporation or reduction of molecular oxygen, reduced flavin or flavoprotein as one donor, and incorporation of one atom of oxygen"/>
    <property type="evidence" value="ECO:0007669"/>
    <property type="project" value="InterPro"/>
</dbReference>
<evidence type="ECO:0000256" key="14">
    <source>
        <dbReference type="RuleBase" id="RU000461"/>
    </source>
</evidence>
<dbReference type="GO" id="GO:0046222">
    <property type="term" value="P:aflatoxin metabolic process"/>
    <property type="evidence" value="ECO:0007669"/>
    <property type="project" value="UniProtKB-ARBA"/>
</dbReference>
<dbReference type="GO" id="GO:0005789">
    <property type="term" value="C:endoplasmic reticulum membrane"/>
    <property type="evidence" value="ECO:0007669"/>
    <property type="project" value="UniProtKB-SubCell"/>
</dbReference>
<dbReference type="Ensembl" id="ENSLLET00000041043.1">
    <property type="protein sequence ID" value="ENSLLEP00000039457.1"/>
    <property type="gene ID" value="ENSLLEG00000025075.1"/>
</dbReference>
<dbReference type="Proteomes" id="UP000694569">
    <property type="component" value="Unplaced"/>
</dbReference>
<feature type="binding site" description="axial binding residue" evidence="13">
    <location>
        <position position="439"/>
    </location>
    <ligand>
        <name>heme</name>
        <dbReference type="ChEBI" id="CHEBI:30413"/>
    </ligand>
    <ligandPart>
        <name>Fe</name>
        <dbReference type="ChEBI" id="CHEBI:18248"/>
    </ligandPart>
</feature>
<keyword evidence="17" id="KW-1185">Reference proteome</keyword>
<protein>
    <submittedName>
        <fullName evidence="16">Uncharacterized protein</fullName>
    </submittedName>
</protein>
<dbReference type="PANTHER" id="PTHR24300:SF394">
    <property type="entry name" value="CYTOCHROME P450 2H2"/>
    <property type="match status" value="1"/>
</dbReference>
<dbReference type="FunFam" id="1.10.630.10:FF:000010">
    <property type="entry name" value="cytochrome P450 2W1 isoform X2"/>
    <property type="match status" value="1"/>
</dbReference>
<keyword evidence="5 13" id="KW-0349">Heme</keyword>
<evidence type="ECO:0000256" key="2">
    <source>
        <dbReference type="ARBA" id="ARBA00004524"/>
    </source>
</evidence>
<comment type="cofactor">
    <cofactor evidence="1 13">
        <name>heme</name>
        <dbReference type="ChEBI" id="CHEBI:30413"/>
    </cofactor>
</comment>
<dbReference type="PRINTS" id="PR00463">
    <property type="entry name" value="EP450I"/>
</dbReference>
<dbReference type="GO" id="GO:0019373">
    <property type="term" value="P:epoxygenase P450 pathway"/>
    <property type="evidence" value="ECO:0007669"/>
    <property type="project" value="TreeGrafter"/>
</dbReference>
<dbReference type="InterPro" id="IPR050182">
    <property type="entry name" value="Cytochrome_P450_fam2"/>
</dbReference>
<evidence type="ECO:0000256" key="1">
    <source>
        <dbReference type="ARBA" id="ARBA00001971"/>
    </source>
</evidence>
<reference evidence="16" key="2">
    <citation type="submission" date="2025-09" db="UniProtKB">
        <authorList>
            <consortium name="Ensembl"/>
        </authorList>
    </citation>
    <scope>IDENTIFICATION</scope>
</reference>
<organism evidence="16 17">
    <name type="scientific">Leptobrachium leishanense</name>
    <name type="common">Leishan spiny toad</name>
    <dbReference type="NCBI Taxonomy" id="445787"/>
    <lineage>
        <taxon>Eukaryota</taxon>
        <taxon>Metazoa</taxon>
        <taxon>Chordata</taxon>
        <taxon>Craniata</taxon>
        <taxon>Vertebrata</taxon>
        <taxon>Euteleostomi</taxon>
        <taxon>Amphibia</taxon>
        <taxon>Batrachia</taxon>
        <taxon>Anura</taxon>
        <taxon>Pelobatoidea</taxon>
        <taxon>Megophryidae</taxon>
        <taxon>Leptobrachium</taxon>
    </lineage>
</organism>
<dbReference type="InterPro" id="IPR002401">
    <property type="entry name" value="Cyt_P450_E_grp-I"/>
</dbReference>
<evidence type="ECO:0000256" key="10">
    <source>
        <dbReference type="ARBA" id="ARBA00023004"/>
    </source>
</evidence>
<dbReference type="PANTHER" id="PTHR24300">
    <property type="entry name" value="CYTOCHROME P450 508A4-RELATED"/>
    <property type="match status" value="1"/>
</dbReference>
<keyword evidence="8" id="KW-0492">Microsome</keyword>
<keyword evidence="7" id="KW-0256">Endoplasmic reticulum</keyword>
<dbReference type="InterPro" id="IPR036396">
    <property type="entry name" value="Cyt_P450_sf"/>
</dbReference>
<dbReference type="GO" id="GO:0008392">
    <property type="term" value="F:arachidonate epoxygenase activity"/>
    <property type="evidence" value="ECO:0007669"/>
    <property type="project" value="TreeGrafter"/>
</dbReference>
<dbReference type="GO" id="GO:0020037">
    <property type="term" value="F:heme binding"/>
    <property type="evidence" value="ECO:0007669"/>
    <property type="project" value="InterPro"/>
</dbReference>
<keyword evidence="15" id="KW-1133">Transmembrane helix</keyword>
<dbReference type="GO" id="GO:0005506">
    <property type="term" value="F:iron ion binding"/>
    <property type="evidence" value="ECO:0007669"/>
    <property type="project" value="InterPro"/>
</dbReference>
<evidence type="ECO:0000256" key="4">
    <source>
        <dbReference type="ARBA" id="ARBA00010617"/>
    </source>
</evidence>
<evidence type="ECO:0000256" key="13">
    <source>
        <dbReference type="PIRSR" id="PIRSR602401-1"/>
    </source>
</evidence>
<dbReference type="AlphaFoldDB" id="A0A8C5WI01"/>
<dbReference type="PRINTS" id="PR00385">
    <property type="entry name" value="P450"/>
</dbReference>
<comment type="similarity">
    <text evidence="4 14">Belongs to the cytochrome P450 family.</text>
</comment>